<dbReference type="GO" id="GO:0004674">
    <property type="term" value="F:protein serine/threonine kinase activity"/>
    <property type="evidence" value="ECO:0007669"/>
    <property type="project" value="UniProtKB-KW"/>
</dbReference>
<accession>A0A0J8B1K1</accession>
<keyword evidence="2" id="KW-0723">Serine/threonine-protein kinase</keyword>
<feature type="domain" description="Protein kinase" evidence="9">
    <location>
        <begin position="1"/>
        <end position="172"/>
    </location>
</feature>
<dbReference type="OrthoDB" id="5979581at2759"/>
<comment type="catalytic activity">
    <reaction evidence="8">
        <text>L-seryl-[protein] + ATP = O-phospho-L-seryl-[protein] + ADP + H(+)</text>
        <dbReference type="Rhea" id="RHEA:17989"/>
        <dbReference type="Rhea" id="RHEA-COMP:9863"/>
        <dbReference type="Rhea" id="RHEA-COMP:11604"/>
        <dbReference type="ChEBI" id="CHEBI:15378"/>
        <dbReference type="ChEBI" id="CHEBI:29999"/>
        <dbReference type="ChEBI" id="CHEBI:30616"/>
        <dbReference type="ChEBI" id="CHEBI:83421"/>
        <dbReference type="ChEBI" id="CHEBI:456216"/>
        <dbReference type="EC" id="2.7.11.1"/>
    </reaction>
</comment>
<evidence type="ECO:0000256" key="2">
    <source>
        <dbReference type="ARBA" id="ARBA00022527"/>
    </source>
</evidence>
<dbReference type="InterPro" id="IPR011009">
    <property type="entry name" value="Kinase-like_dom_sf"/>
</dbReference>
<dbReference type="GO" id="GO:0005524">
    <property type="term" value="F:ATP binding"/>
    <property type="evidence" value="ECO:0007669"/>
    <property type="project" value="UniProtKB-KW"/>
</dbReference>
<keyword evidence="3" id="KW-0808">Transferase</keyword>
<dbReference type="GO" id="GO:0050684">
    <property type="term" value="P:regulation of mRNA processing"/>
    <property type="evidence" value="ECO:0007669"/>
    <property type="project" value="TreeGrafter"/>
</dbReference>
<keyword evidence="4" id="KW-0547">Nucleotide-binding</keyword>
<evidence type="ECO:0000259" key="9">
    <source>
        <dbReference type="PROSITE" id="PS50011"/>
    </source>
</evidence>
<dbReference type="InterPro" id="IPR000719">
    <property type="entry name" value="Prot_kinase_dom"/>
</dbReference>
<sequence>MQRTTSTWLAADLNTYTRKTTPSCEHVLIKFARADVHYSHGIRREIQLAPIIRQGLEQARIPLSHSPLLRIHQDFRVPGIGGQQLAIIFERARCDLRSIMGQALPIVSVRLIARDMLRALDFMHRQCGIVHTDVNPSNIMLVADSTALQEGQYRDTIDEMYALEGYLFPLPV</sequence>
<organism evidence="10 11">
    <name type="scientific">Beta vulgaris subsp. vulgaris</name>
    <name type="common">Beet</name>
    <dbReference type="NCBI Taxonomy" id="3555"/>
    <lineage>
        <taxon>Eukaryota</taxon>
        <taxon>Viridiplantae</taxon>
        <taxon>Streptophyta</taxon>
        <taxon>Embryophyta</taxon>
        <taxon>Tracheophyta</taxon>
        <taxon>Spermatophyta</taxon>
        <taxon>Magnoliopsida</taxon>
        <taxon>eudicotyledons</taxon>
        <taxon>Gunneridae</taxon>
        <taxon>Pentapetalae</taxon>
        <taxon>Caryophyllales</taxon>
        <taxon>Chenopodiaceae</taxon>
        <taxon>Betoideae</taxon>
        <taxon>Beta</taxon>
    </lineage>
</organism>
<proteinExistence type="predicted"/>
<dbReference type="SUPFAM" id="SSF56112">
    <property type="entry name" value="Protein kinase-like (PK-like)"/>
    <property type="match status" value="1"/>
</dbReference>
<dbReference type="Gramene" id="KMS93757">
    <property type="protein sequence ID" value="KMS93757"/>
    <property type="gene ID" value="BVRB_028270"/>
</dbReference>
<dbReference type="PANTHER" id="PTHR47634">
    <property type="entry name" value="PROTEIN KINASE DOMAIN-CONTAINING PROTEIN-RELATED"/>
    <property type="match status" value="1"/>
</dbReference>
<evidence type="ECO:0000313" key="10">
    <source>
        <dbReference type="EMBL" id="KMS93757.1"/>
    </source>
</evidence>
<evidence type="ECO:0000256" key="1">
    <source>
        <dbReference type="ARBA" id="ARBA00012513"/>
    </source>
</evidence>
<evidence type="ECO:0000256" key="3">
    <source>
        <dbReference type="ARBA" id="ARBA00022679"/>
    </source>
</evidence>
<dbReference type="EC" id="2.7.11.1" evidence="1"/>
<dbReference type="Proteomes" id="UP000035740">
    <property type="component" value="Unassembled WGS sequence"/>
</dbReference>
<dbReference type="InterPro" id="IPR051334">
    <property type="entry name" value="SRPK"/>
</dbReference>
<evidence type="ECO:0000256" key="5">
    <source>
        <dbReference type="ARBA" id="ARBA00022777"/>
    </source>
</evidence>
<evidence type="ECO:0000256" key="8">
    <source>
        <dbReference type="ARBA" id="ARBA00048679"/>
    </source>
</evidence>
<dbReference type="GO" id="GO:0000245">
    <property type="term" value="P:spliceosomal complex assembly"/>
    <property type="evidence" value="ECO:0007669"/>
    <property type="project" value="TreeGrafter"/>
</dbReference>
<gene>
    <name evidence="10" type="ORF">BVRB_028270</name>
</gene>
<keyword evidence="6" id="KW-0067">ATP-binding</keyword>
<keyword evidence="5" id="KW-0418">Kinase</keyword>
<reference evidence="10 11" key="1">
    <citation type="journal article" date="2014" name="Nature">
        <title>The genome of the recently domesticated crop plant sugar beet (Beta vulgaris).</title>
        <authorList>
            <person name="Dohm J.C."/>
            <person name="Minoche A.E."/>
            <person name="Holtgrawe D."/>
            <person name="Capella-Gutierrez S."/>
            <person name="Zakrzewski F."/>
            <person name="Tafer H."/>
            <person name="Rupp O."/>
            <person name="Sorensen T.R."/>
            <person name="Stracke R."/>
            <person name="Reinhardt R."/>
            <person name="Goesmann A."/>
            <person name="Kraft T."/>
            <person name="Schulz B."/>
            <person name="Stadler P.F."/>
            <person name="Schmidt T."/>
            <person name="Gabaldon T."/>
            <person name="Lehrach H."/>
            <person name="Weisshaar B."/>
            <person name="Himmelbauer H."/>
        </authorList>
    </citation>
    <scope>NUCLEOTIDE SEQUENCE [LARGE SCALE GENOMIC DNA]</scope>
    <source>
        <tissue evidence="10">Taproot</tissue>
    </source>
</reference>
<name>A0A0J8B1K1_BETVV</name>
<evidence type="ECO:0000256" key="6">
    <source>
        <dbReference type="ARBA" id="ARBA00022840"/>
    </source>
</evidence>
<dbReference type="AlphaFoldDB" id="A0A0J8B1K1"/>
<keyword evidence="11" id="KW-1185">Reference proteome</keyword>
<evidence type="ECO:0000256" key="7">
    <source>
        <dbReference type="ARBA" id="ARBA00047899"/>
    </source>
</evidence>
<dbReference type="PANTHER" id="PTHR47634:SF9">
    <property type="entry name" value="PROTEIN KINASE DOMAIN-CONTAINING PROTEIN-RELATED"/>
    <property type="match status" value="1"/>
</dbReference>
<dbReference type="PROSITE" id="PS50011">
    <property type="entry name" value="PROTEIN_KINASE_DOM"/>
    <property type="match status" value="1"/>
</dbReference>
<comment type="catalytic activity">
    <reaction evidence="7">
        <text>L-threonyl-[protein] + ATP = O-phospho-L-threonyl-[protein] + ADP + H(+)</text>
        <dbReference type="Rhea" id="RHEA:46608"/>
        <dbReference type="Rhea" id="RHEA-COMP:11060"/>
        <dbReference type="Rhea" id="RHEA-COMP:11605"/>
        <dbReference type="ChEBI" id="CHEBI:15378"/>
        <dbReference type="ChEBI" id="CHEBI:30013"/>
        <dbReference type="ChEBI" id="CHEBI:30616"/>
        <dbReference type="ChEBI" id="CHEBI:61977"/>
        <dbReference type="ChEBI" id="CHEBI:456216"/>
        <dbReference type="EC" id="2.7.11.1"/>
    </reaction>
</comment>
<dbReference type="Gene3D" id="3.30.200.20">
    <property type="entry name" value="Phosphorylase Kinase, domain 1"/>
    <property type="match status" value="1"/>
</dbReference>
<evidence type="ECO:0000313" key="11">
    <source>
        <dbReference type="Proteomes" id="UP000035740"/>
    </source>
</evidence>
<dbReference type="Gene3D" id="1.10.510.10">
    <property type="entry name" value="Transferase(Phosphotransferase) domain 1"/>
    <property type="match status" value="1"/>
</dbReference>
<evidence type="ECO:0000256" key="4">
    <source>
        <dbReference type="ARBA" id="ARBA00022741"/>
    </source>
</evidence>
<protein>
    <recommendedName>
        <fullName evidence="1">non-specific serine/threonine protein kinase</fullName>
        <ecNumber evidence="1">2.7.11.1</ecNumber>
    </recommendedName>
</protein>
<dbReference type="EMBL" id="KQ099341">
    <property type="protein sequence ID" value="KMS93757.1"/>
    <property type="molecule type" value="Genomic_DNA"/>
</dbReference>